<dbReference type="Proteomes" id="UP001519460">
    <property type="component" value="Unassembled WGS sequence"/>
</dbReference>
<name>A0ABD0JTC2_9CAEN</name>
<sequence length="264" mass="30604">MYVYTQLPLNQQNESNAVNLLWYSRNRLIRQRCLSGDPRKLYTVMAGSQFLYETTLSITPYIYLRACTQLFGRTTVTAEHKTVCETTNIRRHSPTSTNEKFVRNVLLKAKLSLLYNTCQCFCNKVHLCVYHCQFNQLYVHSLFKSKKTRCTLAVQPYELQQVKAVTLFLTTVSTKREKTKMKGMSSQNCRQALFLEDRVLTDDYWTAAKFPCLGERTDPQQYYLSMRGYTRCPEHSDSSPHCLTDAGILMTAVTDYGNPKKRSK</sequence>
<organism evidence="1 2">
    <name type="scientific">Batillaria attramentaria</name>
    <dbReference type="NCBI Taxonomy" id="370345"/>
    <lineage>
        <taxon>Eukaryota</taxon>
        <taxon>Metazoa</taxon>
        <taxon>Spiralia</taxon>
        <taxon>Lophotrochozoa</taxon>
        <taxon>Mollusca</taxon>
        <taxon>Gastropoda</taxon>
        <taxon>Caenogastropoda</taxon>
        <taxon>Sorbeoconcha</taxon>
        <taxon>Cerithioidea</taxon>
        <taxon>Batillariidae</taxon>
        <taxon>Batillaria</taxon>
    </lineage>
</organism>
<protein>
    <submittedName>
        <fullName evidence="1">Uncharacterized protein</fullName>
    </submittedName>
</protein>
<evidence type="ECO:0000313" key="2">
    <source>
        <dbReference type="Proteomes" id="UP001519460"/>
    </source>
</evidence>
<reference evidence="1 2" key="1">
    <citation type="journal article" date="2023" name="Sci. Data">
        <title>Genome assembly of the Korean intertidal mud-creeper Batillaria attramentaria.</title>
        <authorList>
            <person name="Patra A.K."/>
            <person name="Ho P.T."/>
            <person name="Jun S."/>
            <person name="Lee S.J."/>
            <person name="Kim Y."/>
            <person name="Won Y.J."/>
        </authorList>
    </citation>
    <scope>NUCLEOTIDE SEQUENCE [LARGE SCALE GENOMIC DNA]</scope>
    <source>
        <strain evidence="1">Wonlab-2016</strain>
    </source>
</reference>
<dbReference type="EMBL" id="JACVVK020000340">
    <property type="protein sequence ID" value="KAK7477827.1"/>
    <property type="molecule type" value="Genomic_DNA"/>
</dbReference>
<dbReference type="AlphaFoldDB" id="A0ABD0JTC2"/>
<accession>A0ABD0JTC2</accession>
<gene>
    <name evidence="1" type="ORF">BaRGS_00030905</name>
</gene>
<keyword evidence="2" id="KW-1185">Reference proteome</keyword>
<comment type="caution">
    <text evidence="1">The sequence shown here is derived from an EMBL/GenBank/DDBJ whole genome shotgun (WGS) entry which is preliminary data.</text>
</comment>
<evidence type="ECO:0000313" key="1">
    <source>
        <dbReference type="EMBL" id="KAK7477827.1"/>
    </source>
</evidence>
<proteinExistence type="predicted"/>